<evidence type="ECO:0000256" key="1">
    <source>
        <dbReference type="SAM" id="MobiDB-lite"/>
    </source>
</evidence>
<proteinExistence type="predicted"/>
<protein>
    <recommendedName>
        <fullName evidence="2">Histone deacetylase complex subunit SAP30 Sin3 binding domain-containing protein</fullName>
    </recommendedName>
</protein>
<name>A0A1V8T253_9PEZI</name>
<evidence type="ECO:0000313" key="3">
    <source>
        <dbReference type="EMBL" id="OQO05496.1"/>
    </source>
</evidence>
<feature type="compositionally biased region" description="Basic and acidic residues" evidence="1">
    <location>
        <begin position="8"/>
        <end position="24"/>
    </location>
</feature>
<feature type="domain" description="Histone deacetylase complex subunit SAP30 Sin3 binding" evidence="2">
    <location>
        <begin position="127"/>
        <end position="158"/>
    </location>
</feature>
<dbReference type="EMBL" id="NAJO01000019">
    <property type="protein sequence ID" value="OQO05496.1"/>
    <property type="molecule type" value="Genomic_DNA"/>
</dbReference>
<accession>A0A1V8T253</accession>
<keyword evidence="4" id="KW-1185">Reference proteome</keyword>
<dbReference type="InterPro" id="IPR025718">
    <property type="entry name" value="SAP30_Sin3-bd"/>
</dbReference>
<dbReference type="OrthoDB" id="510958at2759"/>
<dbReference type="Proteomes" id="UP000192596">
    <property type="component" value="Unassembled WGS sequence"/>
</dbReference>
<dbReference type="STRING" id="1507870.A0A1V8T253"/>
<reference evidence="4" key="1">
    <citation type="submission" date="2017-03" db="EMBL/GenBank/DDBJ databases">
        <title>Genomes of endolithic fungi from Antarctica.</title>
        <authorList>
            <person name="Coleine C."/>
            <person name="Masonjones S."/>
            <person name="Stajich J.E."/>
        </authorList>
    </citation>
    <scope>NUCLEOTIDE SEQUENCE [LARGE SCALE GENOMIC DNA]</scope>
    <source>
        <strain evidence="4">CCFEE 5527</strain>
    </source>
</reference>
<dbReference type="FunCoup" id="A0A1V8T253">
    <property type="interactions" value="173"/>
</dbReference>
<feature type="region of interest" description="Disordered" evidence="1">
    <location>
        <begin position="1"/>
        <end position="44"/>
    </location>
</feature>
<dbReference type="Pfam" id="PF13867">
    <property type="entry name" value="SAP30_Sin3_bdg"/>
    <property type="match status" value="1"/>
</dbReference>
<organism evidence="3 4">
    <name type="scientific">Cryoendolithus antarcticus</name>
    <dbReference type="NCBI Taxonomy" id="1507870"/>
    <lineage>
        <taxon>Eukaryota</taxon>
        <taxon>Fungi</taxon>
        <taxon>Dikarya</taxon>
        <taxon>Ascomycota</taxon>
        <taxon>Pezizomycotina</taxon>
        <taxon>Dothideomycetes</taxon>
        <taxon>Dothideomycetidae</taxon>
        <taxon>Cladosporiales</taxon>
        <taxon>Cladosporiaceae</taxon>
        <taxon>Cryoendolithus</taxon>
    </lineage>
</organism>
<dbReference type="Gene3D" id="6.10.160.20">
    <property type="match status" value="1"/>
</dbReference>
<sequence length="176" mass="19068">MPPAKAKPPAEDSRSDASTIRERQIAAAAHARKSKQQTLLNGGNGKDLVHGSALKDLALASAEVGPPGHEMSWHTTPLPILDAYRTSHSLPVPAAFTTPLRQALLTNPGIGRQSPTMARYRSKRRVGREVLATAVRRHFGAMAVSEGEVVVEFVYGVRNRDKAFRVRSAPVYVKKG</sequence>
<gene>
    <name evidence="3" type="ORF">B0A48_09265</name>
</gene>
<dbReference type="AlphaFoldDB" id="A0A1V8T253"/>
<dbReference type="InterPro" id="IPR038291">
    <property type="entry name" value="SAP30_C_sf"/>
</dbReference>
<evidence type="ECO:0000313" key="4">
    <source>
        <dbReference type="Proteomes" id="UP000192596"/>
    </source>
</evidence>
<comment type="caution">
    <text evidence="3">The sequence shown here is derived from an EMBL/GenBank/DDBJ whole genome shotgun (WGS) entry which is preliminary data.</text>
</comment>
<evidence type="ECO:0000259" key="2">
    <source>
        <dbReference type="Pfam" id="PF13867"/>
    </source>
</evidence>
<dbReference type="InParanoid" id="A0A1V8T253"/>